<feature type="domain" description="Response regulatory" evidence="5">
    <location>
        <begin position="8"/>
        <end position="122"/>
    </location>
</feature>
<dbReference type="Pfam" id="PF00072">
    <property type="entry name" value="Response_reg"/>
    <property type="match status" value="1"/>
</dbReference>
<name>A0A3B1CVT8_9ZZZZ</name>
<dbReference type="InterPro" id="IPR001789">
    <property type="entry name" value="Sig_transdc_resp-reg_receiver"/>
</dbReference>
<evidence type="ECO:0000256" key="1">
    <source>
        <dbReference type="ARBA" id="ARBA00022553"/>
    </source>
</evidence>
<evidence type="ECO:0000256" key="4">
    <source>
        <dbReference type="SAM" id="Coils"/>
    </source>
</evidence>
<dbReference type="SMART" id="SM00448">
    <property type="entry name" value="REC"/>
    <property type="match status" value="1"/>
</dbReference>
<protein>
    <submittedName>
        <fullName evidence="7">Response regulator</fullName>
    </submittedName>
</protein>
<dbReference type="InterPro" id="IPR011006">
    <property type="entry name" value="CheY-like_superfamily"/>
</dbReference>
<dbReference type="Gene3D" id="1.10.3210.10">
    <property type="entry name" value="Hypothetical protein af1432"/>
    <property type="match status" value="1"/>
</dbReference>
<gene>
    <name evidence="7" type="ORF">MNBD_NITROSPIRAE03-1404</name>
</gene>
<dbReference type="Pfam" id="PF13487">
    <property type="entry name" value="HD_5"/>
    <property type="match status" value="1"/>
</dbReference>
<dbReference type="InterPro" id="IPR052020">
    <property type="entry name" value="Cyclic_di-GMP/3'3'-cGAMP_PDE"/>
</dbReference>
<accession>A0A3B1CVT8</accession>
<keyword evidence="2" id="KW-0805">Transcription regulation</keyword>
<evidence type="ECO:0000259" key="6">
    <source>
        <dbReference type="PROSITE" id="PS51832"/>
    </source>
</evidence>
<dbReference type="PROSITE" id="PS51832">
    <property type="entry name" value="HD_GYP"/>
    <property type="match status" value="1"/>
</dbReference>
<dbReference type="Gene3D" id="3.40.50.2300">
    <property type="match status" value="1"/>
</dbReference>
<reference evidence="7" key="1">
    <citation type="submission" date="2018-06" db="EMBL/GenBank/DDBJ databases">
        <authorList>
            <person name="Zhirakovskaya E."/>
        </authorList>
    </citation>
    <scope>NUCLEOTIDE SEQUENCE</scope>
</reference>
<dbReference type="AlphaFoldDB" id="A0A3B1CVT8"/>
<evidence type="ECO:0000259" key="5">
    <source>
        <dbReference type="PROSITE" id="PS50110"/>
    </source>
</evidence>
<keyword evidence="4" id="KW-0175">Coiled coil</keyword>
<keyword evidence="3" id="KW-0804">Transcription</keyword>
<dbReference type="CDD" id="cd00077">
    <property type="entry name" value="HDc"/>
    <property type="match status" value="1"/>
</dbReference>
<dbReference type="SMART" id="SM00471">
    <property type="entry name" value="HDc"/>
    <property type="match status" value="1"/>
</dbReference>
<keyword evidence="1" id="KW-0597">Phosphoprotein</keyword>
<dbReference type="InterPro" id="IPR037522">
    <property type="entry name" value="HD_GYP_dom"/>
</dbReference>
<dbReference type="FunFam" id="3.40.50.2300:FF:000018">
    <property type="entry name" value="DNA-binding transcriptional regulator NtrC"/>
    <property type="match status" value="1"/>
</dbReference>
<dbReference type="InterPro" id="IPR003607">
    <property type="entry name" value="HD/PDEase_dom"/>
</dbReference>
<evidence type="ECO:0000256" key="2">
    <source>
        <dbReference type="ARBA" id="ARBA00023015"/>
    </source>
</evidence>
<evidence type="ECO:0000256" key="3">
    <source>
        <dbReference type="ARBA" id="ARBA00023163"/>
    </source>
</evidence>
<feature type="domain" description="HD-GYP" evidence="6">
    <location>
        <begin position="156"/>
        <end position="356"/>
    </location>
</feature>
<feature type="coiled-coil region" evidence="4">
    <location>
        <begin position="135"/>
        <end position="162"/>
    </location>
</feature>
<organism evidence="7">
    <name type="scientific">hydrothermal vent metagenome</name>
    <dbReference type="NCBI Taxonomy" id="652676"/>
    <lineage>
        <taxon>unclassified sequences</taxon>
        <taxon>metagenomes</taxon>
        <taxon>ecological metagenomes</taxon>
    </lineage>
</organism>
<dbReference type="EMBL" id="UOGI01000375">
    <property type="protein sequence ID" value="VAX34716.1"/>
    <property type="molecule type" value="Genomic_DNA"/>
</dbReference>
<proteinExistence type="predicted"/>
<evidence type="ECO:0000313" key="7">
    <source>
        <dbReference type="EMBL" id="VAX34716.1"/>
    </source>
</evidence>
<dbReference type="PROSITE" id="PS50110">
    <property type="entry name" value="RESPONSE_REGULATORY"/>
    <property type="match status" value="1"/>
</dbReference>
<dbReference type="PANTHER" id="PTHR45228:SF8">
    <property type="entry name" value="TWO-COMPONENT RESPONSE REGULATOR-RELATED"/>
    <property type="match status" value="1"/>
</dbReference>
<dbReference type="SUPFAM" id="SSF109604">
    <property type="entry name" value="HD-domain/PDEase-like"/>
    <property type="match status" value="1"/>
</dbReference>
<sequence length="356" mass="40388">MKKNNEYSILVVDDDPAVRDVLVMLLTDVGYRVSDTGSPHEALKLLSERSFDLVLSDIIMPEMDGLTLLREIHAKVPDLPVILLTAYPDLDLSIEALKHGAHDFIIKPFNLEYLLHAVKKALNYCEGLRLQKEYNRRLENTVVERTAELREALQQIKAASKEIIERLTVAAEYRDEDTASHIRRISLYSNLIAEELKMPPDFIENITYASPMHDVGKIGIPDGILLKPGRLTAEEFDVARVHSKIGYEILKGSSYPVIQMGASIALTHHERWDGTGYPKGLKGEEIPVEGRIVMLVDQYDALRSTRPYKRGLSHEDAYEIITEGDGRTMPDHFDPALLDLFLRTHKEFKTVFDKIT</sequence>
<dbReference type="SUPFAM" id="SSF52172">
    <property type="entry name" value="CheY-like"/>
    <property type="match status" value="1"/>
</dbReference>
<dbReference type="PANTHER" id="PTHR45228">
    <property type="entry name" value="CYCLIC DI-GMP PHOSPHODIESTERASE TM_0186-RELATED"/>
    <property type="match status" value="1"/>
</dbReference>
<dbReference type="GO" id="GO:0000160">
    <property type="term" value="P:phosphorelay signal transduction system"/>
    <property type="evidence" value="ECO:0007669"/>
    <property type="project" value="InterPro"/>
</dbReference>